<evidence type="ECO:0000313" key="2">
    <source>
        <dbReference type="Proteomes" id="UP000324832"/>
    </source>
</evidence>
<evidence type="ECO:0000313" key="1">
    <source>
        <dbReference type="EMBL" id="VVC87499.1"/>
    </source>
</evidence>
<keyword evidence="2" id="KW-1185">Reference proteome</keyword>
<proteinExistence type="predicted"/>
<protein>
    <submittedName>
        <fullName evidence="1">Uncharacterized protein</fullName>
    </submittedName>
</protein>
<gene>
    <name evidence="1" type="ORF">LSINAPIS_LOCUS1087</name>
</gene>
<dbReference type="EMBL" id="FZQP02000127">
    <property type="protein sequence ID" value="VVC87499.1"/>
    <property type="molecule type" value="Genomic_DNA"/>
</dbReference>
<dbReference type="Proteomes" id="UP000324832">
    <property type="component" value="Unassembled WGS sequence"/>
</dbReference>
<accession>A0A5E4PN76</accession>
<sequence>MIFGGAGGVGGRSPAEGGASVGNAAYGAHYTPDYSPHRPANTPPHTTWTTLRPCLYSVCNNIIMTVACKSDHVYWDLSPFFFA</sequence>
<dbReference type="AlphaFoldDB" id="A0A5E4PN76"/>
<organism evidence="1 2">
    <name type="scientific">Leptidea sinapis</name>
    <dbReference type="NCBI Taxonomy" id="189913"/>
    <lineage>
        <taxon>Eukaryota</taxon>
        <taxon>Metazoa</taxon>
        <taxon>Ecdysozoa</taxon>
        <taxon>Arthropoda</taxon>
        <taxon>Hexapoda</taxon>
        <taxon>Insecta</taxon>
        <taxon>Pterygota</taxon>
        <taxon>Neoptera</taxon>
        <taxon>Endopterygota</taxon>
        <taxon>Lepidoptera</taxon>
        <taxon>Glossata</taxon>
        <taxon>Ditrysia</taxon>
        <taxon>Papilionoidea</taxon>
        <taxon>Pieridae</taxon>
        <taxon>Dismorphiinae</taxon>
        <taxon>Leptidea</taxon>
    </lineage>
</organism>
<reference evidence="1 2" key="1">
    <citation type="submission" date="2017-07" db="EMBL/GenBank/DDBJ databases">
        <authorList>
            <person name="Talla V."/>
            <person name="Backstrom N."/>
        </authorList>
    </citation>
    <scope>NUCLEOTIDE SEQUENCE [LARGE SCALE GENOMIC DNA]</scope>
</reference>
<name>A0A5E4PN76_9NEOP</name>